<dbReference type="InterPro" id="IPR001849">
    <property type="entry name" value="PH_domain"/>
</dbReference>
<keyword evidence="4" id="KW-1185">Reference proteome</keyword>
<gene>
    <name evidence="3" type="ORF">FGIG_00960</name>
</gene>
<dbReference type="Proteomes" id="UP000316759">
    <property type="component" value="Unassembled WGS sequence"/>
</dbReference>
<evidence type="ECO:0000259" key="2">
    <source>
        <dbReference type="SMART" id="SM00233"/>
    </source>
</evidence>
<feature type="compositionally biased region" description="Low complexity" evidence="1">
    <location>
        <begin position="301"/>
        <end position="316"/>
    </location>
</feature>
<sequence>MCYSTSCSACPIVLCLKDRVDSMAMLFLSRGFDITSESLPKRCLTTQARRFSAFMDPPWTLAGSLHQRYKPNKWTRLNLCLLIGGSRLIGYRSGHALTPNLALFLCGCTGIYAGRDSGMDHVIKITHSTRGMAVLAADTEEQALVWIRQINSYAQGITPSEVVSFLEQPSRISPVATGVAVVQPPGVMEQRVDASGNCSGVVAVVGSTVPGEPQEDSGFSAPLSSGSEANSADGVVSSLSNRQLSLTADRGINTNAHCTIPSVESYPQSDRIASSSSIQSIELDQVRLRHKTKTAESVPKSRPVSLFSSSSRTTLPAGFRPNGLLRRDPTGGGIGSGLLSSMRRKVESFHSKRRARKSLPQSFVAPCESSILSKANSSADLLSQSIPVTDIPVNLLTTPAVASRGRHHEQTGSNGQWVSCNGQTETTGVVPPPAACVLNSPTRVGPGFNWAQLESACSLFLNPLSLGGSGGLRRPHSFVLSGPVFADYTHGHTGVESLVNVTSPRLGPLLDLRALSTETQQDAEQPDVNYRHDIIIAVSFCTRSSVRQTEITTVFLPSSEQLVSSQCWNLFSHHSSRVIFLNPSQNNKLNYHFFTSISRLGLPHFP</sequence>
<comment type="caution">
    <text evidence="3">The sequence shown here is derived from an EMBL/GenBank/DDBJ whole genome shotgun (WGS) entry which is preliminary data.</text>
</comment>
<dbReference type="OrthoDB" id="6256281at2759"/>
<dbReference type="SUPFAM" id="SSF50729">
    <property type="entry name" value="PH domain-like"/>
    <property type="match status" value="1"/>
</dbReference>
<dbReference type="AlphaFoldDB" id="A0A504YWK7"/>
<evidence type="ECO:0000313" key="3">
    <source>
        <dbReference type="EMBL" id="TPP65019.1"/>
    </source>
</evidence>
<dbReference type="InterPro" id="IPR011993">
    <property type="entry name" value="PH-like_dom_sf"/>
</dbReference>
<feature type="domain" description="PH" evidence="2">
    <location>
        <begin position="59"/>
        <end position="157"/>
    </location>
</feature>
<protein>
    <recommendedName>
        <fullName evidence="2">PH domain-containing protein</fullName>
    </recommendedName>
</protein>
<proteinExistence type="predicted"/>
<feature type="region of interest" description="Disordered" evidence="1">
    <location>
        <begin position="292"/>
        <end position="338"/>
    </location>
</feature>
<dbReference type="Gene3D" id="2.30.29.30">
    <property type="entry name" value="Pleckstrin-homology domain (PH domain)/Phosphotyrosine-binding domain (PTB)"/>
    <property type="match status" value="1"/>
</dbReference>
<evidence type="ECO:0000313" key="4">
    <source>
        <dbReference type="Proteomes" id="UP000316759"/>
    </source>
</evidence>
<evidence type="ECO:0000256" key="1">
    <source>
        <dbReference type="SAM" id="MobiDB-lite"/>
    </source>
</evidence>
<dbReference type="EMBL" id="SUNJ01003745">
    <property type="protein sequence ID" value="TPP65019.1"/>
    <property type="molecule type" value="Genomic_DNA"/>
</dbReference>
<accession>A0A504YWK7</accession>
<feature type="region of interest" description="Disordered" evidence="1">
    <location>
        <begin position="208"/>
        <end position="236"/>
    </location>
</feature>
<organism evidence="3 4">
    <name type="scientific">Fasciola gigantica</name>
    <name type="common">Giant liver fluke</name>
    <dbReference type="NCBI Taxonomy" id="46835"/>
    <lineage>
        <taxon>Eukaryota</taxon>
        <taxon>Metazoa</taxon>
        <taxon>Spiralia</taxon>
        <taxon>Lophotrochozoa</taxon>
        <taxon>Platyhelminthes</taxon>
        <taxon>Trematoda</taxon>
        <taxon>Digenea</taxon>
        <taxon>Plagiorchiida</taxon>
        <taxon>Echinostomata</taxon>
        <taxon>Echinostomatoidea</taxon>
        <taxon>Fasciolidae</taxon>
        <taxon>Fasciola</taxon>
    </lineage>
</organism>
<name>A0A504YWK7_FASGI</name>
<reference evidence="3 4" key="1">
    <citation type="submission" date="2019-04" db="EMBL/GenBank/DDBJ databases">
        <title>Annotation for the trematode Fasciola gigantica.</title>
        <authorList>
            <person name="Choi Y.-J."/>
        </authorList>
    </citation>
    <scope>NUCLEOTIDE SEQUENCE [LARGE SCALE GENOMIC DNA]</scope>
    <source>
        <strain evidence="3">Uganda_cow_1</strain>
    </source>
</reference>
<dbReference type="SMART" id="SM00233">
    <property type="entry name" value="PH"/>
    <property type="match status" value="1"/>
</dbReference>